<evidence type="ECO:0000256" key="3">
    <source>
        <dbReference type="ARBA" id="ARBA00022490"/>
    </source>
</evidence>
<feature type="domain" description="Enhancer of mRNA-decapping protein 4 C-terminal" evidence="10">
    <location>
        <begin position="1125"/>
        <end position="1224"/>
    </location>
</feature>
<dbReference type="SUPFAM" id="SSF50978">
    <property type="entry name" value="WD40 repeat-like"/>
    <property type="match status" value="1"/>
</dbReference>
<evidence type="ECO:0000256" key="7">
    <source>
        <dbReference type="SAM" id="Coils"/>
    </source>
</evidence>
<name>A0A5K3EWM2_MESCO</name>
<dbReference type="AlphaFoldDB" id="A0A5K3EWM2"/>
<evidence type="ECO:0000313" key="11">
    <source>
        <dbReference type="WBParaSite" id="MCU_003696-RB"/>
    </source>
</evidence>
<dbReference type="InterPro" id="IPR044938">
    <property type="entry name" value="EDC4_C_sf"/>
</dbReference>
<dbReference type="Pfam" id="PF16529">
    <property type="entry name" value="Ge1_WD40"/>
    <property type="match status" value="1"/>
</dbReference>
<keyword evidence="6 7" id="KW-0175">Coiled coil</keyword>
<organism evidence="11">
    <name type="scientific">Mesocestoides corti</name>
    <name type="common">Flatworm</name>
    <dbReference type="NCBI Taxonomy" id="53468"/>
    <lineage>
        <taxon>Eukaryota</taxon>
        <taxon>Metazoa</taxon>
        <taxon>Spiralia</taxon>
        <taxon>Lophotrochozoa</taxon>
        <taxon>Platyhelminthes</taxon>
        <taxon>Cestoda</taxon>
        <taxon>Eucestoda</taxon>
        <taxon>Cyclophyllidea</taxon>
        <taxon>Mesocestoididae</taxon>
        <taxon>Mesocestoides</taxon>
    </lineage>
</organism>
<reference evidence="11" key="1">
    <citation type="submission" date="2019-11" db="UniProtKB">
        <authorList>
            <consortium name="WormBaseParasite"/>
        </authorList>
    </citation>
    <scope>IDENTIFICATION</scope>
</reference>
<feature type="region of interest" description="Disordered" evidence="8">
    <location>
        <begin position="518"/>
        <end position="537"/>
    </location>
</feature>
<keyword evidence="3" id="KW-0963">Cytoplasm</keyword>
<proteinExistence type="inferred from homology"/>
<evidence type="ECO:0000256" key="8">
    <source>
        <dbReference type="SAM" id="MobiDB-lite"/>
    </source>
</evidence>
<feature type="coiled-coil region" evidence="7">
    <location>
        <begin position="743"/>
        <end position="773"/>
    </location>
</feature>
<feature type="compositionally biased region" description="Low complexity" evidence="8">
    <location>
        <begin position="475"/>
        <end position="494"/>
    </location>
</feature>
<feature type="region of interest" description="Disordered" evidence="8">
    <location>
        <begin position="1071"/>
        <end position="1095"/>
    </location>
</feature>
<evidence type="ECO:0000256" key="4">
    <source>
        <dbReference type="ARBA" id="ARBA00022574"/>
    </source>
</evidence>
<dbReference type="InterPro" id="IPR036322">
    <property type="entry name" value="WD40_repeat_dom_sf"/>
</dbReference>
<protein>
    <submittedName>
        <fullName evidence="11">Ge1_WD40 domain-containing protein</fullName>
    </submittedName>
</protein>
<dbReference type="GO" id="GO:0000932">
    <property type="term" value="C:P-body"/>
    <property type="evidence" value="ECO:0007669"/>
    <property type="project" value="UniProtKB-SubCell"/>
</dbReference>
<dbReference type="WBParaSite" id="MCU_003696-RB">
    <property type="protein sequence ID" value="MCU_003696-RB"/>
    <property type="gene ID" value="MCU_003696"/>
</dbReference>
<evidence type="ECO:0000259" key="10">
    <source>
        <dbReference type="Pfam" id="PF21289"/>
    </source>
</evidence>
<evidence type="ECO:0000256" key="6">
    <source>
        <dbReference type="ARBA" id="ARBA00023054"/>
    </source>
</evidence>
<dbReference type="Pfam" id="PF21289">
    <property type="entry name" value="EDC4_C"/>
    <property type="match status" value="1"/>
</dbReference>
<dbReference type="GO" id="GO:0031087">
    <property type="term" value="P:deadenylation-independent decapping of nuclear-transcribed mRNA"/>
    <property type="evidence" value="ECO:0007669"/>
    <property type="project" value="InterPro"/>
</dbReference>
<dbReference type="Gene3D" id="2.130.10.10">
    <property type="entry name" value="YVTN repeat-like/Quinoprotein amine dehydrogenase"/>
    <property type="match status" value="1"/>
</dbReference>
<dbReference type="Gene3D" id="1.10.220.100">
    <property type="entry name" value="conserved c-terminal region of ge- 1"/>
    <property type="match status" value="1"/>
</dbReference>
<feature type="region of interest" description="Disordered" evidence="8">
    <location>
        <begin position="469"/>
        <end position="511"/>
    </location>
</feature>
<feature type="region of interest" description="Disordered" evidence="8">
    <location>
        <begin position="549"/>
        <end position="703"/>
    </location>
</feature>
<dbReference type="InterPro" id="IPR032401">
    <property type="entry name" value="EDC4_WD40"/>
</dbReference>
<dbReference type="InterPro" id="IPR049404">
    <property type="entry name" value="EDC4_C"/>
</dbReference>
<sequence>MTSIAQKIHLKGSDHAKSFGICSSSVDIISSPASALQSINKSASNSLILEPLVSYDWEYRYYLSKLVTSHPVSGNFAWFIKGAESKALVRITHSVTRTRTLLKDFDGGFLTLEFSTYPIPLLAVLSLDGFLKIYQVNRTESVNSLIFSINLKGSLQNINNFCLKWAPRAVDPEIAKDTGLVLAVALNDMAYVIDLNGVVELLLLNPSSSTCDMNAVALQYQSCPRLLKKMVVELPCQERYIDTIDFSSDASIFLIGSQDGKISLFKLSDFSEESLQPYHEWFPHGSSELSASHVVDFKTAASPSGYLISGTHFNSELCLWRLHDYSLVQSIRFRPTDEQNQSDTQKAQPSLLITCFDRTNNLLFASDIKRTVLYVLHLARNPERDDEVMFRCVSEFLLVNPCIAFDVSRVSRTLSLSLPIVDCESLDADNIEVLLAAIYPGELQIGKLRFSVPMSTYLNNAEDALAEPVGCGDEPSVVSASTPTPTTEVTPLPTDLANPESDHCPSPVLPEYDVIPIAGKETDSPNDTSPFPPSEMSDAVPKILEISTTLPGSENSSSSDSATPQGHSENEADVAHPRPHSNLSTSVCSDATAPPPPPRSLLSMHKKASDSVPNNMDSASRRSPSPNSSEVCLPTGNRGDQNDDEQFLGVGRRQGELSDSVRSLAGSSSSSSLEPSNSDGRALRKSKNPKLAGDVPESNRSSRLASSASALNLGRFDASGSGGPKLDFSRPLLPSMIPLPGFLAEIEESNRKVEKLIKNMEAIDAELKAYAKALTTLLRNVQENKSQLKMLAEGQDIIANQVNHLVNSTSPPSAVNPPASTAAAALAAAPLSPSIFTTPITDETKVEIVKRLSELEGVLKSINISGHFTGTTGASSAAKTDAGLDSKQLKAYQDQTRGMLRTELQNVFRTNTAKIVDPLRQSVTRSVEEAMKPIPKMVADQIARVINDPNFLQYLSGTMGAVITPSMANAYREELKSVLAPAFTDSIEKLVRDTDALIRSGFNRHLQMVTSKVDSGVQSSRDKTEAAMRKLDEAVDKVTREFTVTLAKKMNEAAQRFQQLLQAQQKAPPAAAAAVTSKETLGKGPKGTNKQQAAAAVATAPTTLITSKLQPLSPDALESYRNATDYIQKNQYTKALETALTSTNQTVLLLVLQDLPVVQLFQQGVGQDLLLSLIHQLSCGNLQDQLELKISFLQEAVNHLRVHDSTVVEFGGNILSMLVSKISALRSGLQLSPAEENRAAALLRSVLNVQVSLPMKQA</sequence>
<keyword evidence="4" id="KW-0853">WD repeat</keyword>
<accession>A0A5K3EWM2</accession>
<dbReference type="InterPro" id="IPR015943">
    <property type="entry name" value="WD40/YVTN_repeat-like_dom_sf"/>
</dbReference>
<evidence type="ECO:0000259" key="9">
    <source>
        <dbReference type="Pfam" id="PF16529"/>
    </source>
</evidence>
<feature type="domain" description="Enhancer of mRNA-decapping protein 4 WD40 repeat region" evidence="9">
    <location>
        <begin position="44"/>
        <end position="381"/>
    </location>
</feature>
<feature type="coiled-coil region" evidence="7">
    <location>
        <begin position="1021"/>
        <end position="1067"/>
    </location>
</feature>
<dbReference type="PANTHER" id="PTHR15598:SF5">
    <property type="entry name" value="ENHANCER OF MRNA-DECAPPING PROTEIN 4"/>
    <property type="match status" value="1"/>
</dbReference>
<comment type="similarity">
    <text evidence="2">Belongs to the WD repeat EDC4 family.</text>
</comment>
<comment type="subcellular location">
    <subcellularLocation>
        <location evidence="1">Cytoplasm</location>
        <location evidence="1">P-body</location>
    </subcellularLocation>
</comment>
<evidence type="ECO:0000256" key="2">
    <source>
        <dbReference type="ARBA" id="ARBA00009639"/>
    </source>
</evidence>
<dbReference type="PANTHER" id="PTHR15598">
    <property type="entry name" value="ENHANCER OF MRNA-DECAPPING PROTEIN 4"/>
    <property type="match status" value="1"/>
</dbReference>
<feature type="compositionally biased region" description="Low complexity" evidence="8">
    <location>
        <begin position="657"/>
        <end position="678"/>
    </location>
</feature>
<dbReference type="InterPro" id="IPR045152">
    <property type="entry name" value="EDC4-like"/>
</dbReference>
<feature type="compositionally biased region" description="Polar residues" evidence="8">
    <location>
        <begin position="549"/>
        <end position="567"/>
    </location>
</feature>
<evidence type="ECO:0000256" key="5">
    <source>
        <dbReference type="ARBA" id="ARBA00022737"/>
    </source>
</evidence>
<keyword evidence="5" id="KW-0677">Repeat</keyword>
<evidence type="ECO:0000256" key="1">
    <source>
        <dbReference type="ARBA" id="ARBA00004201"/>
    </source>
</evidence>